<comment type="caution">
    <text evidence="1">The sequence shown here is derived from an EMBL/GenBank/DDBJ whole genome shotgun (WGS) entry which is preliminary data.</text>
</comment>
<reference evidence="1" key="1">
    <citation type="journal article" date="2019" name="Nat. Med.">
        <title>A library of human gut bacterial isolates paired with longitudinal multiomics data enables mechanistic microbiome research.</title>
        <authorList>
            <person name="Poyet M."/>
            <person name="Groussin M."/>
            <person name="Gibbons S.M."/>
            <person name="Avila-Pacheco J."/>
            <person name="Jiang X."/>
            <person name="Kearney S.M."/>
            <person name="Perrotta A.R."/>
            <person name="Berdy B."/>
            <person name="Zhao S."/>
            <person name="Lieberman T.D."/>
            <person name="Swanson P.K."/>
            <person name="Smith M."/>
            <person name="Roesemann S."/>
            <person name="Alexander J.E."/>
            <person name="Rich S.A."/>
            <person name="Livny J."/>
            <person name="Vlamakis H."/>
            <person name="Clish C."/>
            <person name="Bullock K."/>
            <person name="Deik A."/>
            <person name="Scott J."/>
            <person name="Pierce K.A."/>
            <person name="Xavier R.J."/>
            <person name="Alm E.J."/>
        </authorList>
    </citation>
    <scope>NUCLEOTIDE SEQUENCE</scope>
    <source>
        <strain evidence="1">BIOML-A4</strain>
    </source>
</reference>
<organism evidence="1">
    <name type="scientific">Parabacteroides goldsteinii</name>
    <dbReference type="NCBI Taxonomy" id="328812"/>
    <lineage>
        <taxon>Bacteria</taxon>
        <taxon>Pseudomonadati</taxon>
        <taxon>Bacteroidota</taxon>
        <taxon>Bacteroidia</taxon>
        <taxon>Bacteroidales</taxon>
        <taxon>Tannerellaceae</taxon>
        <taxon>Parabacteroides</taxon>
    </lineage>
</organism>
<gene>
    <name evidence="1" type="ORF">GKE01_15290</name>
</gene>
<protein>
    <submittedName>
        <fullName evidence="1">Uncharacterized protein</fullName>
    </submittedName>
</protein>
<dbReference type="RefSeq" id="WP_010802255.1">
    <property type="nucleotide sequence ID" value="NZ_CAJSYT010000001.1"/>
</dbReference>
<evidence type="ECO:0000313" key="1">
    <source>
        <dbReference type="EMBL" id="MRY12828.1"/>
    </source>
</evidence>
<accession>A0A6G1ZGC8</accession>
<sequence length="260" mass="30264">MKAFPQKIGVVVILFLPVLQQQYFANQILGYNVFKKGSIPVDLYCVQTKNEFLKLLELLTDRIVNEQYYFFLHLVTHGNKDGLGSSLSEFISWNKLFSYTRKMNILFKGGLMMLLGICVGNSMIQSIDPSLRAPFKTIIGSFEPLYIKDAINAFREFYASPFPDPIFLHDCVDRMNIVVGKTDPHLFHMITDKFCFDKICDPDRDPAFYKNMVYQHVQRITIQGKQGNRSFAELFNDVDRNIRGLLKYARSREDYFLFKK</sequence>
<proteinExistence type="predicted"/>
<name>A0A6G1ZGC8_9BACT</name>
<dbReference type="AlphaFoldDB" id="A0A6G1ZGC8"/>
<dbReference type="EMBL" id="WKLP01000022">
    <property type="protein sequence ID" value="MRY12828.1"/>
    <property type="molecule type" value="Genomic_DNA"/>
</dbReference>